<comment type="caution">
    <text evidence="1">The sequence shown here is derived from an EMBL/GenBank/DDBJ whole genome shotgun (WGS) entry which is preliminary data.</text>
</comment>
<dbReference type="EMBL" id="PKMF04000747">
    <property type="protein sequence ID" value="KAK7820250.1"/>
    <property type="molecule type" value="Genomic_DNA"/>
</dbReference>
<accession>A0AAW0J039</accession>
<proteinExistence type="predicted"/>
<keyword evidence="2" id="KW-1185">Reference proteome</keyword>
<dbReference type="Proteomes" id="UP000237347">
    <property type="component" value="Unassembled WGS sequence"/>
</dbReference>
<gene>
    <name evidence="1" type="primary">SPK1_6</name>
    <name evidence="1" type="ORF">CFP56_039017</name>
</gene>
<reference evidence="1 2" key="1">
    <citation type="journal article" date="2018" name="Sci. Data">
        <title>The draft genome sequence of cork oak.</title>
        <authorList>
            <person name="Ramos A.M."/>
            <person name="Usie A."/>
            <person name="Barbosa P."/>
            <person name="Barros P.M."/>
            <person name="Capote T."/>
            <person name="Chaves I."/>
            <person name="Simoes F."/>
            <person name="Abreu I."/>
            <person name="Carrasquinho I."/>
            <person name="Faro C."/>
            <person name="Guimaraes J.B."/>
            <person name="Mendonca D."/>
            <person name="Nobrega F."/>
            <person name="Rodrigues L."/>
            <person name="Saibo N.J.M."/>
            <person name="Varela M.C."/>
            <person name="Egas C."/>
            <person name="Matos J."/>
            <person name="Miguel C.M."/>
            <person name="Oliveira M.M."/>
            <person name="Ricardo C.P."/>
            <person name="Goncalves S."/>
        </authorList>
    </citation>
    <scope>NUCLEOTIDE SEQUENCE [LARGE SCALE GENOMIC DNA]</scope>
    <source>
        <strain evidence="2">cv. HL8</strain>
    </source>
</reference>
<evidence type="ECO:0000313" key="2">
    <source>
        <dbReference type="Proteomes" id="UP000237347"/>
    </source>
</evidence>
<organism evidence="1 2">
    <name type="scientific">Quercus suber</name>
    <name type="common">Cork oak</name>
    <dbReference type="NCBI Taxonomy" id="58331"/>
    <lineage>
        <taxon>Eukaryota</taxon>
        <taxon>Viridiplantae</taxon>
        <taxon>Streptophyta</taxon>
        <taxon>Embryophyta</taxon>
        <taxon>Tracheophyta</taxon>
        <taxon>Spermatophyta</taxon>
        <taxon>Magnoliopsida</taxon>
        <taxon>eudicotyledons</taxon>
        <taxon>Gunneridae</taxon>
        <taxon>Pentapetalae</taxon>
        <taxon>rosids</taxon>
        <taxon>fabids</taxon>
        <taxon>Fagales</taxon>
        <taxon>Fagaceae</taxon>
        <taxon>Quercus</taxon>
    </lineage>
</organism>
<name>A0AAW0J039_QUESU</name>
<evidence type="ECO:0000313" key="1">
    <source>
        <dbReference type="EMBL" id="KAK7820250.1"/>
    </source>
</evidence>
<sequence>MPVFYNLNAVEKREVLIVILQIVRNLDEASLHRKPAAGMLMGCSSRRVRNIFIASSIRLETLKQPQGTPENGYLWQRVNSQLSSPSQPYSLREALAQAESSRIGASAQALRESLHPILRQKLVQFWIEKSIACLIAATAPFTPRNDYYFCFTLIVAILGH</sequence>
<dbReference type="AlphaFoldDB" id="A0AAW0J039"/>
<protein>
    <submittedName>
        <fullName evidence="1">Guanine nucleotide exchange factor spike 1</fullName>
    </submittedName>
</protein>